<feature type="transmembrane region" description="Helical" evidence="6">
    <location>
        <begin position="540"/>
        <end position="560"/>
    </location>
</feature>
<dbReference type="Pfam" id="PF07690">
    <property type="entry name" value="MFS_1"/>
    <property type="match status" value="1"/>
</dbReference>
<evidence type="ECO:0000256" key="3">
    <source>
        <dbReference type="ARBA" id="ARBA00022989"/>
    </source>
</evidence>
<feature type="compositionally biased region" description="Basic and acidic residues" evidence="5">
    <location>
        <begin position="698"/>
        <end position="709"/>
    </location>
</feature>
<dbReference type="SUPFAM" id="SSF103473">
    <property type="entry name" value="MFS general substrate transporter"/>
    <property type="match status" value="1"/>
</dbReference>
<comment type="caution">
    <text evidence="7">The sequence shown here is derived from an EMBL/GenBank/DDBJ whole genome shotgun (WGS) entry which is preliminary data.</text>
</comment>
<evidence type="ECO:0000256" key="2">
    <source>
        <dbReference type="ARBA" id="ARBA00022692"/>
    </source>
</evidence>
<accession>A0ABQ5RZV6</accession>
<feature type="region of interest" description="Disordered" evidence="5">
    <location>
        <begin position="665"/>
        <end position="709"/>
    </location>
</feature>
<feature type="transmembrane region" description="Helical" evidence="6">
    <location>
        <begin position="86"/>
        <end position="109"/>
    </location>
</feature>
<reference evidence="7 8" key="1">
    <citation type="journal article" date="2023" name="IScience">
        <title>Expanded male sex-determining region conserved during the evolution of homothallism in the green alga Volvox.</title>
        <authorList>
            <person name="Yamamoto K."/>
            <person name="Matsuzaki R."/>
            <person name="Mahakham W."/>
            <person name="Heman W."/>
            <person name="Sekimoto H."/>
            <person name="Kawachi M."/>
            <person name="Minakuchi Y."/>
            <person name="Toyoda A."/>
            <person name="Nozaki H."/>
        </authorList>
    </citation>
    <scope>NUCLEOTIDE SEQUENCE [LARGE SCALE GENOMIC DNA]</scope>
    <source>
        <strain evidence="7 8">NIES-4468</strain>
    </source>
</reference>
<evidence type="ECO:0000256" key="5">
    <source>
        <dbReference type="SAM" id="MobiDB-lite"/>
    </source>
</evidence>
<feature type="transmembrane region" description="Helical" evidence="6">
    <location>
        <begin position="181"/>
        <end position="202"/>
    </location>
</feature>
<name>A0ABQ5RZV6_9CHLO</name>
<dbReference type="PANTHER" id="PTHR23507">
    <property type="entry name" value="ZGC:174356"/>
    <property type="match status" value="1"/>
</dbReference>
<keyword evidence="3 6" id="KW-1133">Transmembrane helix</keyword>
<feature type="transmembrane region" description="Helical" evidence="6">
    <location>
        <begin position="515"/>
        <end position="534"/>
    </location>
</feature>
<dbReference type="Gene3D" id="1.20.1250.20">
    <property type="entry name" value="MFS general substrate transporter like domains"/>
    <property type="match status" value="2"/>
</dbReference>
<feature type="region of interest" description="Disordered" evidence="5">
    <location>
        <begin position="383"/>
        <end position="420"/>
    </location>
</feature>
<feature type="transmembrane region" description="Helical" evidence="6">
    <location>
        <begin position="612"/>
        <end position="631"/>
    </location>
</feature>
<protein>
    <recommendedName>
        <fullName evidence="9">Major facilitator superfamily (MFS) profile domain-containing protein</fullName>
    </recommendedName>
</protein>
<feature type="transmembrane region" description="Helical" evidence="6">
    <location>
        <begin position="208"/>
        <end position="228"/>
    </location>
</feature>
<feature type="transmembrane region" description="Helical" evidence="6">
    <location>
        <begin position="572"/>
        <end position="592"/>
    </location>
</feature>
<keyword evidence="4 6" id="KW-0472">Membrane</keyword>
<feature type="non-terminal residue" evidence="7">
    <location>
        <position position="709"/>
    </location>
</feature>
<gene>
    <name evidence="7" type="ORF">VaNZ11_005923</name>
</gene>
<evidence type="ECO:0000313" key="8">
    <source>
        <dbReference type="Proteomes" id="UP001165090"/>
    </source>
</evidence>
<evidence type="ECO:0000256" key="6">
    <source>
        <dbReference type="SAM" id="Phobius"/>
    </source>
</evidence>
<evidence type="ECO:0000313" key="7">
    <source>
        <dbReference type="EMBL" id="GLI63168.1"/>
    </source>
</evidence>
<proteinExistence type="predicted"/>
<evidence type="ECO:0000256" key="1">
    <source>
        <dbReference type="ARBA" id="ARBA00004141"/>
    </source>
</evidence>
<dbReference type="InterPro" id="IPR011701">
    <property type="entry name" value="MFS"/>
</dbReference>
<sequence>MFQRMFGTSHKATGTDGVLLAIWKTGVWRLMLFLLIYSTGLALIFPITPTLMTNGFASLAAGHQVDCTQYAPGHSPRECDEAHATVVLWMSWTNFISSSLLTFLCAPFIGHLSDRIGRKPFMLAGIALAFLPLAVLQLHLHGVLPIYWYYPASAAGGAVSSFTMTLTSVADLMEQRHRATAVGYLTSCFSVGMLAGPLIGGYLAVKTALWTCIALTAVTWIYVAAVVPECAPGPLAQRATAKAGEAADANADADASGTAPPPPLTDSAIPVGCGQGSPLGVADSGVRRRAGREVEQEEDEQERLVTAETEALAAAEVVSLISAQSHLMSGGSAPSAAADADAGVPGACAVYGTACCPHTRVSTCAVSDGNQVETMLPYCRRPRRSSAGGGGGSGGHGGGSGGRGGGSGGHGGGNGCHGGGSGGHGNGGGSNRLLGFSTGWSVIRHSSFYRRIAAIWVVVAMTWEGAGELLMQYLQFKLGFNTLDQAHVLTVLASGGLVVKLGLLALMVRWMGERRLLAFGLAAYAAECVALAAAPTKAVGLAAVSIGSLASVCWPALTALQTAGVDPTHQGAVFGALQAISSMASGLGPLLFAAVFRQATRSDSGGRPMPGVVWYLAAATTTVAIGLTLSLPQQPQHVHPHQHTRHCGQDGGAHVAEGKGGCSGGGCGRQRCGRGVKCSPDVEKGGAGSGSQSEEEGLEHHHLEQEGVR</sequence>
<feature type="region of interest" description="Disordered" evidence="5">
    <location>
        <begin position="246"/>
        <end position="304"/>
    </location>
</feature>
<feature type="transmembrane region" description="Helical" evidence="6">
    <location>
        <begin position="146"/>
        <end position="169"/>
    </location>
</feature>
<feature type="transmembrane region" description="Helical" evidence="6">
    <location>
        <begin position="486"/>
        <end position="508"/>
    </location>
</feature>
<feature type="compositionally biased region" description="Gly residues" evidence="5">
    <location>
        <begin position="387"/>
        <end position="420"/>
    </location>
</feature>
<evidence type="ECO:0008006" key="9">
    <source>
        <dbReference type="Google" id="ProtNLM"/>
    </source>
</evidence>
<feature type="transmembrane region" description="Helical" evidence="6">
    <location>
        <begin position="121"/>
        <end position="140"/>
    </location>
</feature>
<organism evidence="7 8">
    <name type="scientific">Volvox africanus</name>
    <dbReference type="NCBI Taxonomy" id="51714"/>
    <lineage>
        <taxon>Eukaryota</taxon>
        <taxon>Viridiplantae</taxon>
        <taxon>Chlorophyta</taxon>
        <taxon>core chlorophytes</taxon>
        <taxon>Chlorophyceae</taxon>
        <taxon>CS clade</taxon>
        <taxon>Chlamydomonadales</taxon>
        <taxon>Volvocaceae</taxon>
        <taxon>Volvox</taxon>
    </lineage>
</organism>
<evidence type="ECO:0000256" key="4">
    <source>
        <dbReference type="ARBA" id="ARBA00023136"/>
    </source>
</evidence>
<feature type="transmembrane region" description="Helical" evidence="6">
    <location>
        <begin position="30"/>
        <end position="48"/>
    </location>
</feature>
<dbReference type="EMBL" id="BSDZ01000014">
    <property type="protein sequence ID" value="GLI63168.1"/>
    <property type="molecule type" value="Genomic_DNA"/>
</dbReference>
<feature type="transmembrane region" description="Helical" evidence="6">
    <location>
        <begin position="453"/>
        <end position="474"/>
    </location>
</feature>
<keyword evidence="8" id="KW-1185">Reference proteome</keyword>
<dbReference type="InterPro" id="IPR036259">
    <property type="entry name" value="MFS_trans_sf"/>
</dbReference>
<feature type="compositionally biased region" description="Low complexity" evidence="5">
    <location>
        <begin position="246"/>
        <end position="258"/>
    </location>
</feature>
<dbReference type="Proteomes" id="UP001165090">
    <property type="component" value="Unassembled WGS sequence"/>
</dbReference>
<comment type="subcellular location">
    <subcellularLocation>
        <location evidence="1">Membrane</location>
        <topology evidence="1">Multi-pass membrane protein</topology>
    </subcellularLocation>
</comment>
<dbReference type="PANTHER" id="PTHR23507:SF1">
    <property type="entry name" value="FI18259P1-RELATED"/>
    <property type="match status" value="1"/>
</dbReference>
<keyword evidence="2 6" id="KW-0812">Transmembrane</keyword>